<organism evidence="3 4">
    <name type="scientific">Streptomyces chartreusis</name>
    <dbReference type="NCBI Taxonomy" id="1969"/>
    <lineage>
        <taxon>Bacteria</taxon>
        <taxon>Bacillati</taxon>
        <taxon>Actinomycetota</taxon>
        <taxon>Actinomycetes</taxon>
        <taxon>Kitasatosporales</taxon>
        <taxon>Streptomycetaceae</taxon>
        <taxon>Streptomyces</taxon>
    </lineage>
</organism>
<sequence>MKRGRPIRRTAATLACAAVLVALTACGDGRGARTGGRSPSAAGESTVLDGDSSELERLTAQQIYDMSRAANASAGSYRERMTRADARTNLLLSASECSGIVEVTGQGAFNVIVKDGDVWAKLDQATAVWASEQGGIVLPEGTWLHGTPEDPLMARLASWCHASSFGGPGTAGVKLSGPLIRGDVTTLDDGRQAIPVSANGASVTWYVAAVGRPYLLRQVAAHADMANITYSDFGTPVQAEAPTGSIKEAPTGAWPDSKLR</sequence>
<evidence type="ECO:0000313" key="4">
    <source>
        <dbReference type="Proteomes" id="UP000509418"/>
    </source>
</evidence>
<evidence type="ECO:0000256" key="1">
    <source>
        <dbReference type="SAM" id="MobiDB-lite"/>
    </source>
</evidence>
<keyword evidence="2" id="KW-0732">Signal</keyword>
<reference evidence="3 4" key="1">
    <citation type="submission" date="2020-06" db="EMBL/GenBank/DDBJ databases">
        <title>Genome mining for natural products.</title>
        <authorList>
            <person name="Zhang B."/>
            <person name="Shi J."/>
            <person name="Ge H."/>
        </authorList>
    </citation>
    <scope>NUCLEOTIDE SEQUENCE [LARGE SCALE GENOMIC DNA]</scope>
    <source>
        <strain evidence="3 4">NA02069</strain>
    </source>
</reference>
<evidence type="ECO:0000313" key="3">
    <source>
        <dbReference type="EMBL" id="QKZ20350.1"/>
    </source>
</evidence>
<evidence type="ECO:0000256" key="2">
    <source>
        <dbReference type="SAM" id="SignalP"/>
    </source>
</evidence>
<dbReference type="Proteomes" id="UP000509418">
    <property type="component" value="Chromosome"/>
</dbReference>
<proteinExistence type="predicted"/>
<name>A0A7H8TE81_STRCX</name>
<keyword evidence="4" id="KW-1185">Reference proteome</keyword>
<feature type="region of interest" description="Disordered" evidence="1">
    <location>
        <begin position="239"/>
        <end position="260"/>
    </location>
</feature>
<evidence type="ECO:0008006" key="5">
    <source>
        <dbReference type="Google" id="ProtNLM"/>
    </source>
</evidence>
<protein>
    <recommendedName>
        <fullName evidence="5">Lipoprotein</fullName>
    </recommendedName>
</protein>
<gene>
    <name evidence="3" type="ORF">HUT05_25160</name>
</gene>
<accession>A0A7H8TE81</accession>
<feature type="region of interest" description="Disordered" evidence="1">
    <location>
        <begin position="31"/>
        <end position="51"/>
    </location>
</feature>
<dbReference type="EMBL" id="CP056041">
    <property type="protein sequence ID" value="QKZ20350.1"/>
    <property type="molecule type" value="Genomic_DNA"/>
</dbReference>
<dbReference type="PROSITE" id="PS51257">
    <property type="entry name" value="PROKAR_LIPOPROTEIN"/>
    <property type="match status" value="1"/>
</dbReference>
<dbReference type="AlphaFoldDB" id="A0A7H8TE81"/>
<feature type="signal peptide" evidence="2">
    <location>
        <begin position="1"/>
        <end position="27"/>
    </location>
</feature>
<dbReference type="RefSeq" id="WP_176576410.1">
    <property type="nucleotide sequence ID" value="NZ_CBDRGH010000036.1"/>
</dbReference>
<feature type="chain" id="PRO_5028836847" description="Lipoprotein" evidence="2">
    <location>
        <begin position="28"/>
        <end position="260"/>
    </location>
</feature>